<keyword evidence="2" id="KW-1185">Reference proteome</keyword>
<dbReference type="AlphaFoldDB" id="A0A5M9JTB0"/>
<proteinExistence type="predicted"/>
<accession>A0A5M9JTB0</accession>
<sequence length="74" mass="7846">MGPGFLALPPDPDIPGLTCALGVEQAYPPRGTKSLSSFPADKVHRYQSSTNVRHQGLYDFPSICICDAAVVVAT</sequence>
<reference evidence="1 2" key="1">
    <citation type="submission" date="2019-06" db="EMBL/GenBank/DDBJ databases">
        <title>Genome Sequence of the Brown Rot Fungal Pathogen Monilinia fructicola.</title>
        <authorList>
            <person name="De Miccolis Angelini R.M."/>
            <person name="Landi L."/>
            <person name="Abate D."/>
            <person name="Pollastro S."/>
            <person name="Romanazzi G."/>
            <person name="Faretra F."/>
        </authorList>
    </citation>
    <scope>NUCLEOTIDE SEQUENCE [LARGE SCALE GENOMIC DNA]</scope>
    <source>
        <strain evidence="1 2">Mfrc123</strain>
    </source>
</reference>
<protein>
    <submittedName>
        <fullName evidence="1">Uncharacterized protein</fullName>
    </submittedName>
</protein>
<comment type="caution">
    <text evidence="1">The sequence shown here is derived from an EMBL/GenBank/DDBJ whole genome shotgun (WGS) entry which is preliminary data.</text>
</comment>
<name>A0A5M9JTB0_MONFR</name>
<organism evidence="1 2">
    <name type="scientific">Monilinia fructicola</name>
    <name type="common">Brown rot fungus</name>
    <name type="synonym">Ciboria fructicola</name>
    <dbReference type="NCBI Taxonomy" id="38448"/>
    <lineage>
        <taxon>Eukaryota</taxon>
        <taxon>Fungi</taxon>
        <taxon>Dikarya</taxon>
        <taxon>Ascomycota</taxon>
        <taxon>Pezizomycotina</taxon>
        <taxon>Leotiomycetes</taxon>
        <taxon>Helotiales</taxon>
        <taxon>Sclerotiniaceae</taxon>
        <taxon>Monilinia</taxon>
    </lineage>
</organism>
<evidence type="ECO:0000313" key="2">
    <source>
        <dbReference type="Proteomes" id="UP000322873"/>
    </source>
</evidence>
<evidence type="ECO:0000313" key="1">
    <source>
        <dbReference type="EMBL" id="KAA8572748.1"/>
    </source>
</evidence>
<gene>
    <name evidence="1" type="ORF">EYC84_003333</name>
</gene>
<dbReference type="EMBL" id="VICG01000004">
    <property type="protein sequence ID" value="KAA8572748.1"/>
    <property type="molecule type" value="Genomic_DNA"/>
</dbReference>
<dbReference type="Proteomes" id="UP000322873">
    <property type="component" value="Unassembled WGS sequence"/>
</dbReference>